<comment type="caution">
    <text evidence="14">The sequence shown here is derived from an EMBL/GenBank/DDBJ whole genome shotgun (WGS) entry which is preliminary data.</text>
</comment>
<comment type="subcellular location">
    <subcellularLocation>
        <location evidence="1">Nucleus membrane</location>
        <topology evidence="1">Multi-pass membrane protein</topology>
    </subcellularLocation>
    <subcellularLocation>
        <location evidence="2">Nucleus</location>
        <location evidence="2">Nuclear pore complex</location>
    </subcellularLocation>
</comment>
<keyword evidence="15" id="KW-1185">Reference proteome</keyword>
<keyword evidence="12" id="KW-0539">Nucleus</keyword>
<dbReference type="Proteomes" id="UP001479436">
    <property type="component" value="Unassembled WGS sequence"/>
</dbReference>
<evidence type="ECO:0000256" key="6">
    <source>
        <dbReference type="ARBA" id="ARBA00022816"/>
    </source>
</evidence>
<dbReference type="Pfam" id="PF09531">
    <property type="entry name" value="Ndc1_Nup"/>
    <property type="match status" value="1"/>
</dbReference>
<evidence type="ECO:0000256" key="7">
    <source>
        <dbReference type="ARBA" id="ARBA00022927"/>
    </source>
</evidence>
<evidence type="ECO:0000313" key="15">
    <source>
        <dbReference type="Proteomes" id="UP001479436"/>
    </source>
</evidence>
<keyword evidence="11" id="KW-0472">Membrane</keyword>
<reference evidence="14 15" key="1">
    <citation type="submission" date="2023-04" db="EMBL/GenBank/DDBJ databases">
        <title>Genome of Basidiobolus ranarum AG-B5.</title>
        <authorList>
            <person name="Stajich J.E."/>
            <person name="Carter-House D."/>
            <person name="Gryganskyi A."/>
        </authorList>
    </citation>
    <scope>NUCLEOTIDE SEQUENCE [LARGE SCALE GENOMIC DNA]</scope>
    <source>
        <strain evidence="14 15">AG-B5</strain>
    </source>
</reference>
<feature type="region of interest" description="Disordered" evidence="13">
    <location>
        <begin position="1"/>
        <end position="54"/>
    </location>
</feature>
<keyword evidence="14" id="KW-0378">Hydrolase</keyword>
<proteinExistence type="inferred from homology"/>
<keyword evidence="5" id="KW-0812">Transmembrane</keyword>
<name>A0ABR2WXF0_9FUNG</name>
<evidence type="ECO:0000256" key="5">
    <source>
        <dbReference type="ARBA" id="ARBA00022692"/>
    </source>
</evidence>
<organism evidence="14 15">
    <name type="scientific">Basidiobolus ranarum</name>
    <dbReference type="NCBI Taxonomy" id="34480"/>
    <lineage>
        <taxon>Eukaryota</taxon>
        <taxon>Fungi</taxon>
        <taxon>Fungi incertae sedis</taxon>
        <taxon>Zoopagomycota</taxon>
        <taxon>Entomophthoromycotina</taxon>
        <taxon>Basidiobolomycetes</taxon>
        <taxon>Basidiobolales</taxon>
        <taxon>Basidiobolaceae</taxon>
        <taxon>Basidiobolus</taxon>
    </lineage>
</organism>
<evidence type="ECO:0000256" key="4">
    <source>
        <dbReference type="ARBA" id="ARBA00022448"/>
    </source>
</evidence>
<dbReference type="EC" id="3.6.4.13" evidence="14"/>
<gene>
    <name evidence="14" type="primary">NDC1</name>
    <name evidence="14" type="ORF">K7432_004886</name>
</gene>
<keyword evidence="7" id="KW-0653">Protein transport</keyword>
<keyword evidence="10" id="KW-0906">Nuclear pore complex</keyword>
<dbReference type="PANTHER" id="PTHR13269:SF6">
    <property type="entry name" value="NUCLEOPORIN NDC1"/>
    <property type="match status" value="1"/>
</dbReference>
<dbReference type="InterPro" id="IPR019049">
    <property type="entry name" value="Nucleoporin_prot_Ndc1/Nup"/>
</dbReference>
<evidence type="ECO:0000256" key="11">
    <source>
        <dbReference type="ARBA" id="ARBA00023136"/>
    </source>
</evidence>
<keyword evidence="9" id="KW-0811">Translocation</keyword>
<keyword evidence="6" id="KW-0509">mRNA transport</keyword>
<evidence type="ECO:0000313" key="14">
    <source>
        <dbReference type="EMBL" id="KAK9766204.1"/>
    </source>
</evidence>
<evidence type="ECO:0000256" key="9">
    <source>
        <dbReference type="ARBA" id="ARBA00023010"/>
    </source>
</evidence>
<evidence type="ECO:0000256" key="3">
    <source>
        <dbReference type="ARBA" id="ARBA00005760"/>
    </source>
</evidence>
<sequence length="220" mass="24835">MSDAFPSRQTASKTHNATSTIPVNGGRALPSIFSKPTESLPQRPDGHSRTLGPNDNIYQPVTAATQNWEGKILSLITTLIKRWKWGQMLLVQTEEEQAKALFDSIQLQIWAIQSLSRFTASSLTEDLYGTVQRDIPKILECLLACLITVETYIQSPPMQSNSGIKARDMHQSLQRQSFAVINVLQTSIYEITTAFYENLSGYKFPPKYAVRLQSFMDFRE</sequence>
<accession>A0ABR2WXF0</accession>
<dbReference type="GO" id="GO:0016787">
    <property type="term" value="F:hydrolase activity"/>
    <property type="evidence" value="ECO:0007669"/>
    <property type="project" value="UniProtKB-KW"/>
</dbReference>
<evidence type="ECO:0000256" key="1">
    <source>
        <dbReference type="ARBA" id="ARBA00004232"/>
    </source>
</evidence>
<dbReference type="EMBL" id="JASJQH010000178">
    <property type="protein sequence ID" value="KAK9766204.1"/>
    <property type="molecule type" value="Genomic_DNA"/>
</dbReference>
<evidence type="ECO:0000256" key="8">
    <source>
        <dbReference type="ARBA" id="ARBA00022989"/>
    </source>
</evidence>
<dbReference type="PANTHER" id="PTHR13269">
    <property type="entry name" value="NUCLEOPORIN NDC1"/>
    <property type="match status" value="1"/>
</dbReference>
<evidence type="ECO:0000256" key="13">
    <source>
        <dbReference type="SAM" id="MobiDB-lite"/>
    </source>
</evidence>
<keyword evidence="4" id="KW-0813">Transport</keyword>
<dbReference type="GO" id="GO:0003724">
    <property type="term" value="F:RNA helicase activity"/>
    <property type="evidence" value="ECO:0007669"/>
    <property type="project" value="UniProtKB-EC"/>
</dbReference>
<feature type="compositionally biased region" description="Polar residues" evidence="13">
    <location>
        <begin position="7"/>
        <end position="22"/>
    </location>
</feature>
<evidence type="ECO:0000256" key="2">
    <source>
        <dbReference type="ARBA" id="ARBA00004567"/>
    </source>
</evidence>
<evidence type="ECO:0000256" key="12">
    <source>
        <dbReference type="ARBA" id="ARBA00023242"/>
    </source>
</evidence>
<keyword evidence="8" id="KW-1133">Transmembrane helix</keyword>
<comment type="similarity">
    <text evidence="3">Belongs to the NDC1 family.</text>
</comment>
<protein>
    <submittedName>
        <fullName evidence="14">Nuclear pore complex subunit</fullName>
        <ecNumber evidence="14">3.6.4.13</ecNumber>
    </submittedName>
</protein>
<evidence type="ECO:0000256" key="10">
    <source>
        <dbReference type="ARBA" id="ARBA00023132"/>
    </source>
</evidence>